<evidence type="ECO:0000256" key="1">
    <source>
        <dbReference type="SAM" id="MobiDB-lite"/>
    </source>
</evidence>
<evidence type="ECO:0000313" key="3">
    <source>
        <dbReference type="Proteomes" id="UP000202511"/>
    </source>
</evidence>
<reference evidence="2 3" key="1">
    <citation type="journal article" date="2015" name="Parasitol. Res.">
        <title>Viruses in close associations with free-living amoebae.</title>
        <authorList>
            <person name="Scheid P."/>
        </authorList>
    </citation>
    <scope>NUCLEOTIDE SEQUENCE [LARGE SCALE GENOMIC DNA]</scope>
    <source>
        <strain evidence="2">KlaHel</strain>
    </source>
</reference>
<organism evidence="2 3">
    <name type="scientific">Pandoravirus inopinatum</name>
    <dbReference type="NCBI Taxonomy" id="1605721"/>
    <lineage>
        <taxon>Viruses</taxon>
        <taxon>Pandoravirus</taxon>
    </lineage>
</organism>
<dbReference type="GeneID" id="23462591"/>
<feature type="region of interest" description="Disordered" evidence="1">
    <location>
        <begin position="45"/>
        <end position="101"/>
    </location>
</feature>
<sequence length="101" mass="11543">MRRHLFVVAWSPQPEAALVSKGVNWEEKERSTKFACLLSATQSRKGKKSVAGKIEPTSPCNNFFLRRAPTDHNITRQPRRRQGDKTTCTTQTDLMATQRQQ</sequence>
<protein>
    <submittedName>
        <fullName evidence="2">Uncharacterized protein</fullName>
    </submittedName>
</protein>
<name>A0A0B5J2C0_9VIRU</name>
<dbReference type="Proteomes" id="UP000202511">
    <property type="component" value="Segment"/>
</dbReference>
<accession>A0A0B5J2C0</accession>
<proteinExistence type="predicted"/>
<dbReference type="EMBL" id="KP136319">
    <property type="protein sequence ID" value="AJF97674.1"/>
    <property type="molecule type" value="Genomic_DNA"/>
</dbReference>
<evidence type="ECO:0000313" key="2">
    <source>
        <dbReference type="EMBL" id="AJF97674.1"/>
    </source>
</evidence>
<dbReference type="RefSeq" id="YP_009119909.1">
    <property type="nucleotide sequence ID" value="NC_026440.1"/>
</dbReference>
<dbReference type="KEGG" id="vg:23462591"/>
<feature type="compositionally biased region" description="Polar residues" evidence="1">
    <location>
        <begin position="85"/>
        <end position="101"/>
    </location>
</feature>